<dbReference type="PATRIC" id="fig|1766.6.peg.633"/>
<evidence type="ECO:0000313" key="2">
    <source>
        <dbReference type="Proteomes" id="UP000057134"/>
    </source>
</evidence>
<reference evidence="1 2" key="1">
    <citation type="journal article" date="2015" name="MBio">
        <title>Enzymatic Degradation of Phenazines Can Generate Energy and Protect Sensitive Organisms from Toxicity.</title>
        <authorList>
            <person name="Costa K.C."/>
            <person name="Bergkessel M."/>
            <person name="Saunders S."/>
            <person name="Korlach J."/>
            <person name="Newman D.K."/>
        </authorList>
    </citation>
    <scope>NUCLEOTIDE SEQUENCE [LARGE SCALE GENOMIC DNA]</scope>
    <source>
        <strain evidence="1 2">CT6</strain>
    </source>
</reference>
<dbReference type="EMBL" id="CP011269">
    <property type="protein sequence ID" value="ALI24501.1"/>
    <property type="molecule type" value="Genomic_DNA"/>
</dbReference>
<dbReference type="Proteomes" id="UP000057134">
    <property type="component" value="Chromosome"/>
</dbReference>
<keyword evidence="2" id="KW-1185">Reference proteome</keyword>
<evidence type="ECO:0000313" key="1">
    <source>
        <dbReference type="EMBL" id="ALI24501.1"/>
    </source>
</evidence>
<protein>
    <submittedName>
        <fullName evidence="1">Uncharacterized protein</fullName>
    </submittedName>
</protein>
<proteinExistence type="predicted"/>
<organism evidence="1 2">
    <name type="scientific">Mycolicibacterium fortuitum</name>
    <name type="common">Mycobacterium fortuitum</name>
    <dbReference type="NCBI Taxonomy" id="1766"/>
    <lineage>
        <taxon>Bacteria</taxon>
        <taxon>Bacillati</taxon>
        <taxon>Actinomycetota</taxon>
        <taxon>Actinomycetes</taxon>
        <taxon>Mycobacteriales</taxon>
        <taxon>Mycobacteriaceae</taxon>
        <taxon>Mycolicibacterium</taxon>
    </lineage>
</organism>
<sequence>MLIVRETTADVAAPADIVVRNVSPTNTHFLVAQVVKRKSVSTTWKTSGTDQVAVRQVSELTPLAVST</sequence>
<dbReference type="AlphaFoldDB" id="A0A0N9Y5R5"/>
<accession>A0A0N9Y5R5</accession>
<gene>
    <name evidence="1" type="ORF">XA26_06410</name>
</gene>
<dbReference type="STRING" id="1766.XA26_06410"/>
<name>A0A0N9Y5R5_MYCFO</name>
<dbReference type="KEGG" id="mft:XA26_06410"/>